<evidence type="ECO:0000313" key="3">
    <source>
        <dbReference type="Proteomes" id="UP000323917"/>
    </source>
</evidence>
<dbReference type="EMBL" id="CP042913">
    <property type="protein sequence ID" value="QEG37691.1"/>
    <property type="molecule type" value="Genomic_DNA"/>
</dbReference>
<dbReference type="InterPro" id="IPR050491">
    <property type="entry name" value="AmpC-like"/>
</dbReference>
<proteinExistence type="predicted"/>
<dbReference type="RefSeq" id="WP_148075886.1">
    <property type="nucleotide sequence ID" value="NZ_CP042913.1"/>
</dbReference>
<name>A0A5B9QUE8_9BACT</name>
<dbReference type="PANTHER" id="PTHR46825:SF9">
    <property type="entry name" value="BETA-LACTAMASE-RELATED DOMAIN-CONTAINING PROTEIN"/>
    <property type="match status" value="1"/>
</dbReference>
<dbReference type="EC" id="3.4.16.4" evidence="2"/>
<evidence type="ECO:0000313" key="2">
    <source>
        <dbReference type="EMBL" id="QEG37691.1"/>
    </source>
</evidence>
<gene>
    <name evidence="2" type="ORF">Pr1d_50370</name>
</gene>
<feature type="domain" description="Beta-lactamase-related" evidence="1">
    <location>
        <begin position="64"/>
        <end position="389"/>
    </location>
</feature>
<reference evidence="2 3" key="1">
    <citation type="submission" date="2019-08" db="EMBL/GenBank/DDBJ databases">
        <title>Deep-cultivation of Planctomycetes and their phenomic and genomic characterization uncovers novel biology.</title>
        <authorList>
            <person name="Wiegand S."/>
            <person name="Jogler M."/>
            <person name="Boedeker C."/>
            <person name="Pinto D."/>
            <person name="Vollmers J."/>
            <person name="Rivas-Marin E."/>
            <person name="Kohn T."/>
            <person name="Peeters S.H."/>
            <person name="Heuer A."/>
            <person name="Rast P."/>
            <person name="Oberbeckmann S."/>
            <person name="Bunk B."/>
            <person name="Jeske O."/>
            <person name="Meyerdierks A."/>
            <person name="Storesund J.E."/>
            <person name="Kallscheuer N."/>
            <person name="Luecker S."/>
            <person name="Lage O.M."/>
            <person name="Pohl T."/>
            <person name="Merkel B.J."/>
            <person name="Hornburger P."/>
            <person name="Mueller R.-W."/>
            <person name="Bruemmer F."/>
            <person name="Labrenz M."/>
            <person name="Spormann A.M."/>
            <person name="Op den Camp H."/>
            <person name="Overmann J."/>
            <person name="Amann R."/>
            <person name="Jetten M.S.M."/>
            <person name="Mascher T."/>
            <person name="Medema M.H."/>
            <person name="Devos D.P."/>
            <person name="Kaster A.-K."/>
            <person name="Ovreas L."/>
            <person name="Rohde M."/>
            <person name="Galperin M.Y."/>
            <person name="Jogler C."/>
        </authorList>
    </citation>
    <scope>NUCLEOTIDE SEQUENCE [LARGE SCALE GENOMIC DNA]</scope>
    <source>
        <strain evidence="2 3">Pr1d</strain>
    </source>
</reference>
<keyword evidence="2" id="KW-0121">Carboxypeptidase</keyword>
<protein>
    <submittedName>
        <fullName evidence="2">D-alanyl-D-alanine carboxypeptidase</fullName>
        <ecNumber evidence="2">3.4.16.4</ecNumber>
    </submittedName>
</protein>
<dbReference type="Pfam" id="PF00144">
    <property type="entry name" value="Beta-lactamase"/>
    <property type="match status" value="1"/>
</dbReference>
<dbReference type="InterPro" id="IPR012338">
    <property type="entry name" value="Beta-lactam/transpept-like"/>
</dbReference>
<organism evidence="2 3">
    <name type="scientific">Bythopirellula goksoeyrii</name>
    <dbReference type="NCBI Taxonomy" id="1400387"/>
    <lineage>
        <taxon>Bacteria</taxon>
        <taxon>Pseudomonadati</taxon>
        <taxon>Planctomycetota</taxon>
        <taxon>Planctomycetia</taxon>
        <taxon>Pirellulales</taxon>
        <taxon>Lacipirellulaceae</taxon>
        <taxon>Bythopirellula</taxon>
    </lineage>
</organism>
<dbReference type="KEGG" id="bgok:Pr1d_50370"/>
<dbReference type="Proteomes" id="UP000323917">
    <property type="component" value="Chromosome"/>
</dbReference>
<keyword evidence="3" id="KW-1185">Reference proteome</keyword>
<keyword evidence="2" id="KW-0378">Hydrolase</keyword>
<dbReference type="Gene3D" id="3.40.710.10">
    <property type="entry name" value="DD-peptidase/beta-lactamase superfamily"/>
    <property type="match status" value="1"/>
</dbReference>
<dbReference type="AlphaFoldDB" id="A0A5B9QUE8"/>
<accession>A0A5B9QUE8</accession>
<sequence>MRTFILYKRSRILLVVIALSIVGTACFGYVNAKELSNLAPAAEASAQTSDQVPQGNDKTKVQLAELITDLRNEKNLVGLAAMVVVDGQVVASAVDGERKLGSGVPLTIDDRWHLGSITKSITATMIARLVESGKLNWSDTVGECFADAPIHADWKPVTLKQLLTHTAGAPADFSFLVALKQPALGPECTQARREAVLDVLAEEPANTPGEKFLYSNVGFTIAGAMAEIVTGQHWEDLVKQEVVEPFKLTTVGFGPPKSPDDTLDQPRGHKRLLGLKISMSDDADNTPIIGPAGTVHMSLGDLCTYAMEHLRGELGQGKLLSAETYKVLHTPELENYACGWVKQEPGEKIPHKVYWHNGSNTMWYALVVFIPDENKVIAVTSNDGEIAVAASVAWEVVNANAE</sequence>
<dbReference type="InterPro" id="IPR001466">
    <property type="entry name" value="Beta-lactam-related"/>
</dbReference>
<dbReference type="GO" id="GO:0009002">
    <property type="term" value="F:serine-type D-Ala-D-Ala carboxypeptidase activity"/>
    <property type="evidence" value="ECO:0007669"/>
    <property type="project" value="UniProtKB-EC"/>
</dbReference>
<dbReference type="SUPFAM" id="SSF56601">
    <property type="entry name" value="beta-lactamase/transpeptidase-like"/>
    <property type="match status" value="1"/>
</dbReference>
<keyword evidence="2" id="KW-0645">Protease</keyword>
<dbReference type="PANTHER" id="PTHR46825">
    <property type="entry name" value="D-ALANYL-D-ALANINE-CARBOXYPEPTIDASE/ENDOPEPTIDASE AMPH"/>
    <property type="match status" value="1"/>
</dbReference>
<evidence type="ECO:0000259" key="1">
    <source>
        <dbReference type="Pfam" id="PF00144"/>
    </source>
</evidence>
<dbReference type="OrthoDB" id="9801061at2"/>
<dbReference type="PROSITE" id="PS51257">
    <property type="entry name" value="PROKAR_LIPOPROTEIN"/>
    <property type="match status" value="1"/>
</dbReference>